<dbReference type="PANTHER" id="PTHR35372">
    <property type="entry name" value="ATP BINDING PROTEIN-RELATED"/>
    <property type="match status" value="1"/>
</dbReference>
<dbReference type="InterPro" id="IPR014818">
    <property type="entry name" value="Phage/plasmid_primase_P4_C"/>
</dbReference>
<evidence type="ECO:0000256" key="3">
    <source>
        <dbReference type="ARBA" id="ARBA00022840"/>
    </source>
</evidence>
<dbReference type="Gene3D" id="3.40.50.300">
    <property type="entry name" value="P-loop containing nucleotide triphosphate hydrolases"/>
    <property type="match status" value="1"/>
</dbReference>
<dbReference type="GO" id="GO:0016787">
    <property type="term" value="F:hydrolase activity"/>
    <property type="evidence" value="ECO:0007669"/>
    <property type="project" value="UniProtKB-KW"/>
</dbReference>
<feature type="region of interest" description="Disordered" evidence="4">
    <location>
        <begin position="601"/>
        <end position="626"/>
    </location>
</feature>
<evidence type="ECO:0000259" key="5">
    <source>
        <dbReference type="PROSITE" id="PS51206"/>
    </source>
</evidence>
<keyword evidence="7" id="KW-1185">Reference proteome</keyword>
<comment type="caution">
    <text evidence="6">The sequence shown here is derived from an EMBL/GenBank/DDBJ whole genome shotgun (WGS) entry which is preliminary data.</text>
</comment>
<feature type="compositionally biased region" description="Basic and acidic residues" evidence="4">
    <location>
        <begin position="29"/>
        <end position="38"/>
    </location>
</feature>
<dbReference type="EMBL" id="BSPP01000010">
    <property type="protein sequence ID" value="GLS87699.1"/>
    <property type="molecule type" value="Genomic_DNA"/>
</dbReference>
<evidence type="ECO:0000256" key="1">
    <source>
        <dbReference type="ARBA" id="ARBA00022741"/>
    </source>
</evidence>
<dbReference type="NCBIfam" id="TIGR01613">
    <property type="entry name" value="primase_Cterm"/>
    <property type="match status" value="1"/>
</dbReference>
<dbReference type="PROSITE" id="PS51206">
    <property type="entry name" value="SF3_HELICASE_1"/>
    <property type="match status" value="1"/>
</dbReference>
<dbReference type="InterPro" id="IPR014015">
    <property type="entry name" value="Helicase_SF3_DNA-vir"/>
</dbReference>
<feature type="domain" description="SF3 helicase" evidence="5">
    <location>
        <begin position="296"/>
        <end position="458"/>
    </location>
</feature>
<dbReference type="InterPro" id="IPR027417">
    <property type="entry name" value="P-loop_NTPase"/>
</dbReference>
<evidence type="ECO:0000256" key="2">
    <source>
        <dbReference type="ARBA" id="ARBA00022801"/>
    </source>
</evidence>
<dbReference type="SMART" id="SM00885">
    <property type="entry name" value="D5_N"/>
    <property type="match status" value="1"/>
</dbReference>
<organism evidence="6 7">
    <name type="scientific">Cypionkella aquatica</name>
    <dbReference type="NCBI Taxonomy" id="1756042"/>
    <lineage>
        <taxon>Bacteria</taxon>
        <taxon>Pseudomonadati</taxon>
        <taxon>Pseudomonadota</taxon>
        <taxon>Alphaproteobacteria</taxon>
        <taxon>Rhodobacterales</taxon>
        <taxon>Paracoccaceae</taxon>
        <taxon>Cypionkella</taxon>
    </lineage>
</organism>
<dbReference type="AlphaFoldDB" id="A0AA37U4Z6"/>
<reference evidence="6 7" key="1">
    <citation type="journal article" date="2014" name="Int. J. Syst. Evol. Microbiol.">
        <title>Complete genome sequence of Corynebacterium casei LMG S-19264T (=DSM 44701T), isolated from a smear-ripened cheese.</title>
        <authorList>
            <consortium name="US DOE Joint Genome Institute (JGI-PGF)"/>
            <person name="Walter F."/>
            <person name="Albersmeier A."/>
            <person name="Kalinowski J."/>
            <person name="Ruckert C."/>
        </authorList>
    </citation>
    <scope>NUCLEOTIDE SEQUENCE [LARGE SCALE GENOMIC DNA]</scope>
    <source>
        <strain evidence="6 7">NBRC 111766</strain>
    </source>
</reference>
<proteinExistence type="predicted"/>
<dbReference type="GO" id="GO:0005524">
    <property type="term" value="F:ATP binding"/>
    <property type="evidence" value="ECO:0007669"/>
    <property type="project" value="UniProtKB-KW"/>
</dbReference>
<accession>A0AA37U4Z6</accession>
<gene>
    <name evidence="6" type="ORF">GCM10010873_26730</name>
</gene>
<name>A0AA37U4Z6_9RHOB</name>
<dbReference type="Pfam" id="PF08706">
    <property type="entry name" value="D5_N"/>
    <property type="match status" value="1"/>
</dbReference>
<dbReference type="InterPro" id="IPR051620">
    <property type="entry name" value="ORF904-like_C"/>
</dbReference>
<feature type="region of interest" description="Disordered" evidence="4">
    <location>
        <begin position="15"/>
        <end position="49"/>
    </location>
</feature>
<keyword evidence="2" id="KW-0378">Hydrolase</keyword>
<keyword evidence="3" id="KW-0067">ATP-binding</keyword>
<dbReference type="InterPro" id="IPR006500">
    <property type="entry name" value="Helicase_put_C_phage/plasmid"/>
</dbReference>
<protein>
    <recommendedName>
        <fullName evidence="5">SF3 helicase domain-containing protein</fullName>
    </recommendedName>
</protein>
<dbReference type="PANTHER" id="PTHR35372:SF2">
    <property type="entry name" value="SF3 HELICASE DOMAIN-CONTAINING PROTEIN"/>
    <property type="match status" value="1"/>
</dbReference>
<evidence type="ECO:0000313" key="6">
    <source>
        <dbReference type="EMBL" id="GLS87699.1"/>
    </source>
</evidence>
<sequence length="626" mass="70450">MSEPNLESVRRVLEDVQDVDLPEGMTPHPEAEAWHGEDGDPYEGMEPDLTPEQTDEFDPEKLKLASTFAINDLGNSRRLVLHYGENLMSVPRVGWHVWDDRVWGVDPDMIATRTKAQNLSELVLGEVPYLVLPERDMEQLARERDLRQQIKTLEAQRDEDGKLPADVAEQIFQIDMQIAAIKRLKESLSKMRTAHRTFARSSGNTAKIKAALTEAEVPLAVRVEDLDTRPLDINTQSGVLRFVVTPRSGTFPLVDVQDLPPDRALRMTKIMTVAYDTTALCPIFTAFLDRIMPDPDMQRFLQRWFGYSMLGITNEQALAFFYGMGANGKSVLMEVMARLLGSYAATAKIESLTGQNRRSGGDATPDLINIVGARMVRTSEPEKGVQWQEGLIKQLTGGEPILVRDLNEKFFEVTPIFKLTIAGNHAPDIRGMDDGIWRRLMIVPFDVQIPKAEKIPYDTLVKSLLDEGPGILNWMVEGARYYLEGGLAPPDQVVNATDTLRADADPYGKFLDTNCIVTGDGSDSISSRELMQCFTYWQMQMGETPYKERTISLAMKDHSRRWRSRKTGKQFTARETGRFNGYDGLRLTDLFRREWENAPKNAQGHAINVTKASDPDGSGSRYGDDI</sequence>
<dbReference type="InterPro" id="IPR045455">
    <property type="entry name" value="NrS-1_pol-like_helicase"/>
</dbReference>
<dbReference type="Proteomes" id="UP001157355">
    <property type="component" value="Unassembled WGS sequence"/>
</dbReference>
<dbReference type="Pfam" id="PF19263">
    <property type="entry name" value="DUF5906"/>
    <property type="match status" value="1"/>
</dbReference>
<evidence type="ECO:0000313" key="7">
    <source>
        <dbReference type="Proteomes" id="UP001157355"/>
    </source>
</evidence>
<keyword evidence="1" id="KW-0547">Nucleotide-binding</keyword>
<evidence type="ECO:0000256" key="4">
    <source>
        <dbReference type="SAM" id="MobiDB-lite"/>
    </source>
</evidence>